<dbReference type="EMBL" id="AP014633">
    <property type="protein sequence ID" value="BAP57913.1"/>
    <property type="molecule type" value="Genomic_DNA"/>
</dbReference>
<keyword evidence="1 2" id="KW-0378">Hydrolase</keyword>
<evidence type="ECO:0000256" key="2">
    <source>
        <dbReference type="HAMAP-Rule" id="MF_00575"/>
    </source>
</evidence>
<name>A0A090AHS4_9GAMM</name>
<feature type="binding site" evidence="2">
    <location>
        <position position="42"/>
    </location>
    <ligand>
        <name>Mn(2+)</name>
        <dbReference type="ChEBI" id="CHEBI:29035"/>
        <label>1</label>
    </ligand>
</feature>
<keyword evidence="2" id="KW-0443">Lipid metabolism</keyword>
<keyword evidence="2" id="KW-0464">Manganese</keyword>
<feature type="binding site" evidence="2">
    <location>
        <position position="198"/>
    </location>
    <ligand>
        <name>Mn(2+)</name>
        <dbReference type="ChEBI" id="CHEBI:29035"/>
        <label>1</label>
    </ligand>
</feature>
<protein>
    <recommendedName>
        <fullName evidence="2">UDP-2,3-diacylglucosamine hydrolase</fullName>
        <ecNumber evidence="2">3.6.1.54</ecNumber>
    </recommendedName>
    <alternativeName>
        <fullName evidence="2">UDP-2,3-diacylglucosamine diphosphatase</fullName>
    </alternativeName>
</protein>
<dbReference type="InterPro" id="IPR029052">
    <property type="entry name" value="Metallo-depent_PP-like"/>
</dbReference>
<comment type="caution">
    <text evidence="2">Lacks conserved residue(s) required for the propagation of feature annotation.</text>
</comment>
<feature type="binding site" evidence="2">
    <location>
        <position position="11"/>
    </location>
    <ligand>
        <name>Mn(2+)</name>
        <dbReference type="ChEBI" id="CHEBI:29035"/>
        <label>1</label>
    </ligand>
</feature>
<gene>
    <name evidence="2" type="primary">lpxH</name>
    <name evidence="3" type="ORF">THII_3616</name>
</gene>
<evidence type="ECO:0000313" key="3">
    <source>
        <dbReference type="EMBL" id="BAP57913.1"/>
    </source>
</evidence>
<sequence>MPETLFIADLHLDSRWPAKTDLCLKFLADRARPAEKLYILGDLFEVWLGDDDDEPSYQSILIALHQLTVAGVVVSIMPGNRDFLLGKDFVKCTGCQLIPDPSVIDLYGVPTLLMHGDVLCTRDVDYQQFRQQVRHPIWQQQFLAQPLEQRRLLAKQVRNYSQTKTQTTAEAIMDVTTEAVIAALATQGVYQLIHGHTHRAGQYPLEVKGLPACRWVVGEWHQQGAMLLSCTPSGCQLVDFTNR</sequence>
<dbReference type="SUPFAM" id="SSF56300">
    <property type="entry name" value="Metallo-dependent phosphatases"/>
    <property type="match status" value="1"/>
</dbReference>
<dbReference type="GO" id="GO:0008758">
    <property type="term" value="F:UDP-2,3-diacylglucosamine hydrolase activity"/>
    <property type="evidence" value="ECO:0007669"/>
    <property type="project" value="UniProtKB-UniRule"/>
</dbReference>
<dbReference type="STRING" id="40754.THII_3616"/>
<feature type="binding site" evidence="2">
    <location>
        <position position="9"/>
    </location>
    <ligand>
        <name>Mn(2+)</name>
        <dbReference type="ChEBI" id="CHEBI:29035"/>
        <label>1</label>
    </ligand>
</feature>
<dbReference type="GO" id="GO:0005737">
    <property type="term" value="C:cytoplasm"/>
    <property type="evidence" value="ECO:0007669"/>
    <property type="project" value="InterPro"/>
</dbReference>
<reference evidence="3 4" key="1">
    <citation type="journal article" date="2014" name="ISME J.">
        <title>Ecophysiology of Thioploca ingrica as revealed by the complete genome sequence supplemented with proteomic evidence.</title>
        <authorList>
            <person name="Kojima H."/>
            <person name="Ogura Y."/>
            <person name="Yamamoto N."/>
            <person name="Togashi T."/>
            <person name="Mori H."/>
            <person name="Watanabe T."/>
            <person name="Nemoto F."/>
            <person name="Kurokawa K."/>
            <person name="Hayashi T."/>
            <person name="Fukui M."/>
        </authorList>
    </citation>
    <scope>NUCLEOTIDE SEQUENCE [LARGE SCALE GENOMIC DNA]</scope>
</reference>
<comment type="pathway">
    <text evidence="2">Glycolipid biosynthesis; lipid IV(A) biosynthesis; lipid IV(A) from (3R)-3-hydroxytetradecanoyl-[acyl-carrier-protein] and UDP-N-acetyl-alpha-D-glucosamine: step 4/6.</text>
</comment>
<keyword evidence="2" id="KW-1003">Cell membrane</keyword>
<feature type="binding site" evidence="2">
    <location>
        <position position="115"/>
    </location>
    <ligand>
        <name>Mn(2+)</name>
        <dbReference type="ChEBI" id="CHEBI:29035"/>
        <label>2</label>
    </ligand>
</feature>
<evidence type="ECO:0000313" key="4">
    <source>
        <dbReference type="Proteomes" id="UP000031623"/>
    </source>
</evidence>
<keyword evidence="2" id="KW-0997">Cell inner membrane</keyword>
<keyword evidence="2" id="KW-0472">Membrane</keyword>
<dbReference type="NCBIfam" id="NF003743">
    <property type="entry name" value="PRK05340.1"/>
    <property type="match status" value="1"/>
</dbReference>
<dbReference type="OrthoDB" id="9783283at2"/>
<dbReference type="Gene3D" id="3.60.21.10">
    <property type="match status" value="1"/>
</dbReference>
<feature type="binding site" evidence="2">
    <location>
        <position position="80"/>
    </location>
    <ligand>
        <name>Mn(2+)</name>
        <dbReference type="ChEBI" id="CHEBI:29035"/>
        <label>2</label>
    </ligand>
</feature>
<organism evidence="3 4">
    <name type="scientific">Thioploca ingrica</name>
    <dbReference type="NCBI Taxonomy" id="40754"/>
    <lineage>
        <taxon>Bacteria</taxon>
        <taxon>Pseudomonadati</taxon>
        <taxon>Pseudomonadota</taxon>
        <taxon>Gammaproteobacteria</taxon>
        <taxon>Thiotrichales</taxon>
        <taxon>Thiotrichaceae</taxon>
        <taxon>Thioploca</taxon>
    </lineage>
</organism>
<feature type="binding site" evidence="2">
    <location>
        <position position="196"/>
    </location>
    <ligand>
        <name>substrate</name>
    </ligand>
</feature>
<dbReference type="InterPro" id="IPR043461">
    <property type="entry name" value="LpxH-like"/>
</dbReference>
<feature type="binding site" evidence="2">
    <location>
        <position position="196"/>
    </location>
    <ligand>
        <name>Mn(2+)</name>
        <dbReference type="ChEBI" id="CHEBI:29035"/>
        <label>2</label>
    </ligand>
</feature>
<dbReference type="AlphaFoldDB" id="A0A090AHS4"/>
<dbReference type="PANTHER" id="PTHR34990:SF1">
    <property type="entry name" value="UDP-2,3-DIACYLGLUCOSAMINE HYDROLASE"/>
    <property type="match status" value="1"/>
</dbReference>
<comment type="cofactor">
    <cofactor evidence="2">
        <name>Mn(2+)</name>
        <dbReference type="ChEBI" id="CHEBI:29035"/>
    </cofactor>
    <text evidence="2">Binds 2 Mn(2+) ions per subunit in a binuclear metal center.</text>
</comment>
<dbReference type="GO" id="GO:0019897">
    <property type="term" value="C:extrinsic component of plasma membrane"/>
    <property type="evidence" value="ECO:0007669"/>
    <property type="project" value="UniProtKB-UniRule"/>
</dbReference>
<keyword evidence="4" id="KW-1185">Reference proteome</keyword>
<feature type="binding site" evidence="2">
    <location>
        <position position="161"/>
    </location>
    <ligand>
        <name>substrate</name>
    </ligand>
</feature>
<dbReference type="CDD" id="cd07398">
    <property type="entry name" value="MPP_YbbF-LpxH"/>
    <property type="match status" value="1"/>
</dbReference>
<dbReference type="HOGENOM" id="CLU_074586_0_0_6"/>
<dbReference type="GO" id="GO:0009245">
    <property type="term" value="P:lipid A biosynthetic process"/>
    <property type="evidence" value="ECO:0007669"/>
    <property type="project" value="UniProtKB-UniRule"/>
</dbReference>
<keyword evidence="2" id="KW-0479">Metal-binding</keyword>
<comment type="catalytic activity">
    <reaction evidence="2">
        <text>UDP-2-N,3-O-bis[(3R)-3-hydroxytetradecanoyl]-alpha-D-glucosamine + H2O = 2-N,3-O-bis[(3R)-3-hydroxytetradecanoyl]-alpha-D-glucosaminyl 1-phosphate + UMP + 2 H(+)</text>
        <dbReference type="Rhea" id="RHEA:25213"/>
        <dbReference type="ChEBI" id="CHEBI:15377"/>
        <dbReference type="ChEBI" id="CHEBI:15378"/>
        <dbReference type="ChEBI" id="CHEBI:57865"/>
        <dbReference type="ChEBI" id="CHEBI:57957"/>
        <dbReference type="ChEBI" id="CHEBI:78847"/>
        <dbReference type="EC" id="3.6.1.54"/>
    </reaction>
</comment>
<evidence type="ECO:0000256" key="1">
    <source>
        <dbReference type="ARBA" id="ARBA00022801"/>
    </source>
</evidence>
<comment type="subcellular location">
    <subcellularLocation>
        <location evidence="2">Cell inner membrane</location>
        <topology evidence="2">Peripheral membrane protein</topology>
        <orientation evidence="2">Cytoplasmic side</orientation>
    </subcellularLocation>
</comment>
<feature type="binding site" evidence="2">
    <location>
        <position position="165"/>
    </location>
    <ligand>
        <name>substrate</name>
    </ligand>
</feature>
<proteinExistence type="inferred from homology"/>
<dbReference type="PANTHER" id="PTHR34990">
    <property type="entry name" value="UDP-2,3-DIACYLGLUCOSAMINE HYDROLASE-RELATED"/>
    <property type="match status" value="1"/>
</dbReference>
<dbReference type="InterPro" id="IPR010138">
    <property type="entry name" value="UDP-diacylglucosamine_Hdrlase"/>
</dbReference>
<feature type="binding site" evidence="2">
    <location>
        <begin position="80"/>
        <end position="81"/>
    </location>
    <ligand>
        <name>substrate</name>
    </ligand>
</feature>
<dbReference type="Proteomes" id="UP000031623">
    <property type="component" value="Chromosome"/>
</dbReference>
<dbReference type="UniPathway" id="UPA00359">
    <property type="reaction ID" value="UER00480"/>
</dbReference>
<keyword evidence="2" id="KW-0441">Lipid A biosynthesis</keyword>
<comment type="similarity">
    <text evidence="2">Belongs to the LpxH family.</text>
</comment>
<dbReference type="EC" id="3.6.1.54" evidence="2"/>
<comment type="function">
    <text evidence="2">Hydrolyzes the pyrophosphate bond of UDP-2,3-diacylglucosamine to yield 2,3-diacylglucosamine 1-phosphate (lipid X) and UMP by catalyzing the attack of water at the alpha-P atom. Involved in the biosynthesis of lipid A, a phosphorylated glycolipid that anchors the lipopolysaccharide to the outer membrane of the cell.</text>
</comment>
<dbReference type="HAMAP" id="MF_00575">
    <property type="entry name" value="LpxH"/>
    <property type="match status" value="1"/>
</dbReference>
<keyword evidence="2" id="KW-0444">Lipid biosynthesis</keyword>
<accession>A0A090AHS4</accession>
<feature type="binding site" evidence="2">
    <location>
        <position position="123"/>
    </location>
    <ligand>
        <name>substrate</name>
    </ligand>
</feature>
<feature type="binding site" evidence="2">
    <location>
        <position position="42"/>
    </location>
    <ligand>
        <name>Mn(2+)</name>
        <dbReference type="ChEBI" id="CHEBI:29035"/>
        <label>2</label>
    </ligand>
</feature>
<dbReference type="GO" id="GO:0030145">
    <property type="term" value="F:manganese ion binding"/>
    <property type="evidence" value="ECO:0007669"/>
    <property type="project" value="UniProtKB-UniRule"/>
</dbReference>
<dbReference type="NCBIfam" id="TIGR01854">
    <property type="entry name" value="lipid_A_lpxH"/>
    <property type="match status" value="1"/>
</dbReference>
<dbReference type="KEGG" id="tig:THII_3616"/>